<proteinExistence type="predicted"/>
<name>A0A7R9KE70_9ACAR</name>
<feature type="domain" description="SGNH hydrolase-type esterase" evidence="2">
    <location>
        <begin position="72"/>
        <end position="239"/>
    </location>
</feature>
<sequence>MFIKLLLVSLSLAVCLVSGEEEVDITKGPPDYDKPWVEGWGFNKSDHQCWKKQHEHMLKQTKEHGSKIKVLFFGDSKTARFLSEGKAVWDEHYANKGCYNYGVRGDSTRQLLWRMHHKEFEGLAPKITILNVGGNNFKSNYNRGTDDEIIKAFKAIIKGLREMMPKSELVIVGELPRKSKTDERARYINDALMKEYNESSDKMIHFVDIFPKYRTNKDKQNLKLFIDDGFHLNEEGYKVLAHILDPIIKKLLKE</sequence>
<dbReference type="Pfam" id="PF13472">
    <property type="entry name" value="Lipase_GDSL_2"/>
    <property type="match status" value="1"/>
</dbReference>
<dbReference type="Proteomes" id="UP000759131">
    <property type="component" value="Unassembled WGS sequence"/>
</dbReference>
<feature type="chain" id="PRO_5035680163" description="SGNH hydrolase-type esterase domain-containing protein" evidence="1">
    <location>
        <begin position="20"/>
        <end position="254"/>
    </location>
</feature>
<dbReference type="Gene3D" id="3.40.50.1110">
    <property type="entry name" value="SGNH hydrolase"/>
    <property type="match status" value="1"/>
</dbReference>
<dbReference type="SUPFAM" id="SSF52266">
    <property type="entry name" value="SGNH hydrolase"/>
    <property type="match status" value="1"/>
</dbReference>
<keyword evidence="4" id="KW-1185">Reference proteome</keyword>
<evidence type="ECO:0000313" key="4">
    <source>
        <dbReference type="Proteomes" id="UP000759131"/>
    </source>
</evidence>
<evidence type="ECO:0000256" key="1">
    <source>
        <dbReference type="SAM" id="SignalP"/>
    </source>
</evidence>
<dbReference type="OrthoDB" id="505607at2759"/>
<dbReference type="EMBL" id="CAJPIZ010000560">
    <property type="protein sequence ID" value="CAG2101734.1"/>
    <property type="molecule type" value="Genomic_DNA"/>
</dbReference>
<evidence type="ECO:0000313" key="3">
    <source>
        <dbReference type="EMBL" id="CAD7621304.1"/>
    </source>
</evidence>
<organism evidence="3">
    <name type="scientific">Medioppia subpectinata</name>
    <dbReference type="NCBI Taxonomy" id="1979941"/>
    <lineage>
        <taxon>Eukaryota</taxon>
        <taxon>Metazoa</taxon>
        <taxon>Ecdysozoa</taxon>
        <taxon>Arthropoda</taxon>
        <taxon>Chelicerata</taxon>
        <taxon>Arachnida</taxon>
        <taxon>Acari</taxon>
        <taxon>Acariformes</taxon>
        <taxon>Sarcoptiformes</taxon>
        <taxon>Oribatida</taxon>
        <taxon>Brachypylina</taxon>
        <taxon>Oppioidea</taxon>
        <taxon>Oppiidae</taxon>
        <taxon>Medioppia</taxon>
    </lineage>
</organism>
<reference evidence="3" key="1">
    <citation type="submission" date="2020-11" db="EMBL/GenBank/DDBJ databases">
        <authorList>
            <person name="Tran Van P."/>
        </authorList>
    </citation>
    <scope>NUCLEOTIDE SEQUENCE</scope>
</reference>
<protein>
    <recommendedName>
        <fullName evidence="2">SGNH hydrolase-type esterase domain-containing protein</fullName>
    </recommendedName>
</protein>
<dbReference type="AlphaFoldDB" id="A0A7R9KE70"/>
<dbReference type="InterPro" id="IPR036514">
    <property type="entry name" value="SGNH_hydro_sf"/>
</dbReference>
<evidence type="ECO:0000259" key="2">
    <source>
        <dbReference type="Pfam" id="PF13472"/>
    </source>
</evidence>
<dbReference type="EMBL" id="OC855135">
    <property type="protein sequence ID" value="CAD7621304.1"/>
    <property type="molecule type" value="Genomic_DNA"/>
</dbReference>
<dbReference type="InterPro" id="IPR013830">
    <property type="entry name" value="SGNH_hydro"/>
</dbReference>
<keyword evidence="1" id="KW-0732">Signal</keyword>
<gene>
    <name evidence="3" type="ORF">OSB1V03_LOCUS1776</name>
</gene>
<feature type="signal peptide" evidence="1">
    <location>
        <begin position="1"/>
        <end position="19"/>
    </location>
</feature>
<accession>A0A7R9KE70</accession>
<dbReference type="InterPro" id="IPR051532">
    <property type="entry name" value="Ester_Hydrolysis_Enzymes"/>
</dbReference>
<dbReference type="PANTHER" id="PTHR30383">
    <property type="entry name" value="THIOESTERASE 1/PROTEASE 1/LYSOPHOSPHOLIPASE L1"/>
    <property type="match status" value="1"/>
</dbReference>